<dbReference type="OMA" id="AYHIKGF"/>
<protein>
    <submittedName>
        <fullName evidence="3">CG34432</fullName>
    </submittedName>
</protein>
<gene>
    <name evidence="3" type="ORF">Dbus_chr3Rg2357</name>
</gene>
<reference evidence="3 4" key="1">
    <citation type="submission" date="2015-08" db="EMBL/GenBank/DDBJ databases">
        <title>Ancestral chromatin configuration constrains chromatin evolution on differentiating sex chromosomes in Drosophila.</title>
        <authorList>
            <person name="Zhou Q."/>
            <person name="Bachtrog D."/>
        </authorList>
    </citation>
    <scope>NUCLEOTIDE SEQUENCE [LARGE SCALE GENOMIC DNA]</scope>
    <source>
        <tissue evidence="3">Whole larvae</tissue>
    </source>
</reference>
<dbReference type="PANTHER" id="PTHR41152:SF8">
    <property type="entry name" value="AT26438P-RELATED"/>
    <property type="match status" value="1"/>
</dbReference>
<feature type="domain" description="DUF7775" evidence="2">
    <location>
        <begin position="37"/>
        <end position="189"/>
    </location>
</feature>
<name>A0A0M4F728_DROBS</name>
<feature type="transmembrane region" description="Helical" evidence="1">
    <location>
        <begin position="168"/>
        <end position="187"/>
    </location>
</feature>
<dbReference type="EMBL" id="CP012526">
    <property type="protein sequence ID" value="ALC47607.1"/>
    <property type="molecule type" value="Genomic_DNA"/>
</dbReference>
<dbReference type="AlphaFoldDB" id="A0A0M4F728"/>
<keyword evidence="1" id="KW-0812">Transmembrane</keyword>
<evidence type="ECO:0000256" key="1">
    <source>
        <dbReference type="SAM" id="Phobius"/>
    </source>
</evidence>
<accession>A0A0M4F728</accession>
<keyword evidence="4" id="KW-1185">Reference proteome</keyword>
<sequence>MNVTFAKTANRSDENEDKVDKDEKDAYIILAPDSNLRPIMFLFYTVETIFNMFCMAFHISGFMSVDLEMLPWEKQMIHYFYLVTFYVFMVLTLFQSINICTGHIPSLCMEICKASAASFAFTVIAVTTMWDAERDFHLLYRGTEPEEGVYQKDEPVHPFFHFMRSQSIASLACGILYLLHATILIDIKITAYYMRKAEGEYLPLRLYVFGELVQDRLEKYEWFRDFSSSDQLHI</sequence>
<evidence type="ECO:0000313" key="3">
    <source>
        <dbReference type="EMBL" id="ALC47607.1"/>
    </source>
</evidence>
<keyword evidence="1" id="KW-1133">Transmembrane helix</keyword>
<feature type="transmembrane region" description="Helical" evidence="1">
    <location>
        <begin position="39"/>
        <end position="59"/>
    </location>
</feature>
<feature type="transmembrane region" description="Helical" evidence="1">
    <location>
        <begin position="79"/>
        <end position="99"/>
    </location>
</feature>
<proteinExistence type="predicted"/>
<keyword evidence="1" id="KW-0472">Membrane</keyword>
<organism evidence="3 4">
    <name type="scientific">Drosophila busckii</name>
    <name type="common">Fruit fly</name>
    <dbReference type="NCBI Taxonomy" id="30019"/>
    <lineage>
        <taxon>Eukaryota</taxon>
        <taxon>Metazoa</taxon>
        <taxon>Ecdysozoa</taxon>
        <taxon>Arthropoda</taxon>
        <taxon>Hexapoda</taxon>
        <taxon>Insecta</taxon>
        <taxon>Pterygota</taxon>
        <taxon>Neoptera</taxon>
        <taxon>Endopterygota</taxon>
        <taxon>Diptera</taxon>
        <taxon>Brachycera</taxon>
        <taxon>Muscomorpha</taxon>
        <taxon>Ephydroidea</taxon>
        <taxon>Drosophilidae</taxon>
        <taxon>Drosophila</taxon>
    </lineage>
</organism>
<feature type="transmembrane region" description="Helical" evidence="1">
    <location>
        <begin position="111"/>
        <end position="130"/>
    </location>
</feature>
<dbReference type="Proteomes" id="UP000494163">
    <property type="component" value="Chromosome 3R"/>
</dbReference>
<evidence type="ECO:0000259" key="2">
    <source>
        <dbReference type="Pfam" id="PF24985"/>
    </source>
</evidence>
<dbReference type="InterPro" id="IPR056677">
    <property type="entry name" value="DUF7775"/>
</dbReference>
<dbReference type="Pfam" id="PF24985">
    <property type="entry name" value="DUF7775"/>
    <property type="match status" value="1"/>
</dbReference>
<evidence type="ECO:0000313" key="4">
    <source>
        <dbReference type="Proteomes" id="UP000494163"/>
    </source>
</evidence>
<dbReference type="PANTHER" id="PTHR41152">
    <property type="entry name" value="AT26438P-RELATED"/>
    <property type="match status" value="1"/>
</dbReference>
<dbReference type="OrthoDB" id="7789408at2759"/>